<evidence type="ECO:0000313" key="4">
    <source>
        <dbReference type="Proteomes" id="UP000434580"/>
    </source>
</evidence>
<feature type="transmembrane region" description="Helical" evidence="1">
    <location>
        <begin position="20"/>
        <end position="41"/>
    </location>
</feature>
<proteinExistence type="predicted"/>
<evidence type="ECO:0000313" key="3">
    <source>
        <dbReference type="EMBL" id="CAA0124337.1"/>
    </source>
</evidence>
<dbReference type="Proteomes" id="UP000434580">
    <property type="component" value="Unassembled WGS sequence"/>
</dbReference>
<dbReference type="EMBL" id="CACSII010000021">
    <property type="protein sequence ID" value="CAA0120618.1"/>
    <property type="molecule type" value="Genomic_DNA"/>
</dbReference>
<keyword evidence="5" id="KW-1185">Reference proteome</keyword>
<name>A0A5S9QZD3_9GAMM</name>
<keyword evidence="1" id="KW-0472">Membrane</keyword>
<keyword evidence="1" id="KW-0812">Transmembrane</keyword>
<sequence length="42" mass="4913">MKNWMLEIEERSDKETAKIIIQMLAGSLIFASFFVGNWHLLT</sequence>
<keyword evidence="1" id="KW-1133">Transmembrane helix</keyword>
<dbReference type="Proteomes" id="UP000441399">
    <property type="component" value="Unassembled WGS sequence"/>
</dbReference>
<protein>
    <submittedName>
        <fullName evidence="3">Uncharacterized protein</fullName>
    </submittedName>
</protein>
<accession>A0A5S9QZD3</accession>
<evidence type="ECO:0000313" key="5">
    <source>
        <dbReference type="Proteomes" id="UP000441399"/>
    </source>
</evidence>
<evidence type="ECO:0000313" key="2">
    <source>
        <dbReference type="EMBL" id="CAA0120618.1"/>
    </source>
</evidence>
<reference evidence="4 5" key="1">
    <citation type="submission" date="2019-11" db="EMBL/GenBank/DDBJ databases">
        <authorList>
            <person name="Holert J."/>
        </authorList>
    </citation>
    <scope>NUCLEOTIDE SEQUENCE [LARGE SCALE GENOMIC DNA]</scope>
    <source>
        <strain evidence="2">BC5_2</strain>
        <strain evidence="3">SB11_3</strain>
    </source>
</reference>
<dbReference type="EMBL" id="CACSIO010000060">
    <property type="protein sequence ID" value="CAA0124337.1"/>
    <property type="molecule type" value="Genomic_DNA"/>
</dbReference>
<dbReference type="AlphaFoldDB" id="A0A5S9QZD3"/>
<organism evidence="3 5">
    <name type="scientific">BD1-7 clade bacterium</name>
    <dbReference type="NCBI Taxonomy" id="2029982"/>
    <lineage>
        <taxon>Bacteria</taxon>
        <taxon>Pseudomonadati</taxon>
        <taxon>Pseudomonadota</taxon>
        <taxon>Gammaproteobacteria</taxon>
        <taxon>Cellvibrionales</taxon>
        <taxon>Spongiibacteraceae</taxon>
        <taxon>BD1-7 clade</taxon>
    </lineage>
</organism>
<gene>
    <name evidence="2" type="ORF">DPBNPPHM_02567</name>
    <name evidence="3" type="ORF">OPDIPICF_03071</name>
</gene>
<evidence type="ECO:0000256" key="1">
    <source>
        <dbReference type="SAM" id="Phobius"/>
    </source>
</evidence>